<comment type="caution">
    <text evidence="2">The sequence shown here is derived from an EMBL/GenBank/DDBJ whole genome shotgun (WGS) entry which is preliminary data.</text>
</comment>
<protein>
    <submittedName>
        <fullName evidence="2">MBL fold metallo-hydrolase</fullName>
    </submittedName>
</protein>
<dbReference type="Pfam" id="PF12706">
    <property type="entry name" value="Lactamase_B_2"/>
    <property type="match status" value="1"/>
</dbReference>
<dbReference type="GO" id="GO:0016787">
    <property type="term" value="F:hydrolase activity"/>
    <property type="evidence" value="ECO:0007669"/>
    <property type="project" value="UniProtKB-KW"/>
</dbReference>
<dbReference type="InterPro" id="IPR001279">
    <property type="entry name" value="Metallo-B-lactamas"/>
</dbReference>
<accession>A0A847SFI3</accession>
<dbReference type="Proteomes" id="UP000587991">
    <property type="component" value="Unassembled WGS sequence"/>
</dbReference>
<evidence type="ECO:0000313" key="2">
    <source>
        <dbReference type="EMBL" id="NLR75978.1"/>
    </source>
</evidence>
<dbReference type="InterPro" id="IPR036866">
    <property type="entry name" value="RibonucZ/Hydroxyglut_hydro"/>
</dbReference>
<keyword evidence="3" id="KW-1185">Reference proteome</keyword>
<dbReference type="InterPro" id="IPR052533">
    <property type="entry name" value="WalJ/YycJ-like"/>
</dbReference>
<gene>
    <name evidence="2" type="ORF">HF682_12490</name>
</gene>
<keyword evidence="2" id="KW-0378">Hydrolase</keyword>
<sequence>MRFAALASGSEGNALLVQHGSTLLMMDCGLSLREVKRGLHRLGLEPAQLSAILVTHEHGDHIGGVPALASAFNLPVFTSHGTLSSAQAPFARLPRLMPFDSHDPTPLVIGDLEICPIRVPHDTREPVQYRFDNGQHRLGVLTDLGSLTPHVVHCLTGVDALVLECNYEPDLLARGRYPARLQQRIRGPLGHLANQQAAELLTQLDCSRLQHLLAAHLSNENNRPELAQQALAAALGCTPGWIGVARQRTGCDWRELH</sequence>
<name>A0A847SFI3_9NEIS</name>
<organism evidence="2 3">
    <name type="scientific">Leeia aquatica</name>
    <dbReference type="NCBI Taxonomy" id="2725557"/>
    <lineage>
        <taxon>Bacteria</taxon>
        <taxon>Pseudomonadati</taxon>
        <taxon>Pseudomonadota</taxon>
        <taxon>Betaproteobacteria</taxon>
        <taxon>Neisseriales</taxon>
        <taxon>Leeiaceae</taxon>
        <taxon>Leeia</taxon>
    </lineage>
</organism>
<dbReference type="RefSeq" id="WP_168877602.1">
    <property type="nucleotide sequence ID" value="NZ_JABAIM010000002.1"/>
</dbReference>
<dbReference type="SUPFAM" id="SSF56281">
    <property type="entry name" value="Metallo-hydrolase/oxidoreductase"/>
    <property type="match status" value="1"/>
</dbReference>
<dbReference type="AlphaFoldDB" id="A0A847SFI3"/>
<proteinExistence type="predicted"/>
<dbReference type="SMART" id="SM00849">
    <property type="entry name" value="Lactamase_B"/>
    <property type="match status" value="1"/>
</dbReference>
<dbReference type="PANTHER" id="PTHR47619">
    <property type="entry name" value="METALLO-HYDROLASE YYCJ-RELATED"/>
    <property type="match status" value="1"/>
</dbReference>
<reference evidence="2 3" key="1">
    <citation type="submission" date="2020-04" db="EMBL/GenBank/DDBJ databases">
        <title>Draft genome of Leeia sp. IMCC25680.</title>
        <authorList>
            <person name="Song J."/>
            <person name="Cho J.-C."/>
        </authorList>
    </citation>
    <scope>NUCLEOTIDE SEQUENCE [LARGE SCALE GENOMIC DNA]</scope>
    <source>
        <strain evidence="2 3">IMCC25680</strain>
    </source>
</reference>
<feature type="domain" description="Metallo-beta-lactamase" evidence="1">
    <location>
        <begin position="11"/>
        <end position="176"/>
    </location>
</feature>
<evidence type="ECO:0000313" key="3">
    <source>
        <dbReference type="Proteomes" id="UP000587991"/>
    </source>
</evidence>
<evidence type="ECO:0000259" key="1">
    <source>
        <dbReference type="SMART" id="SM00849"/>
    </source>
</evidence>
<dbReference type="EMBL" id="JABAIM010000002">
    <property type="protein sequence ID" value="NLR75978.1"/>
    <property type="molecule type" value="Genomic_DNA"/>
</dbReference>
<dbReference type="Gene3D" id="3.60.15.10">
    <property type="entry name" value="Ribonuclease Z/Hydroxyacylglutathione hydrolase-like"/>
    <property type="match status" value="1"/>
</dbReference>
<dbReference type="PANTHER" id="PTHR47619:SF1">
    <property type="entry name" value="EXODEOXYRIBONUCLEASE WALJ"/>
    <property type="match status" value="1"/>
</dbReference>